<sequence length="289" mass="32280">MAIPHDQPIVDTMIGFPMRDPKATYGFITKQTKDAESGKLKMPAGYMFKDVPDQADEPEHPDPIAVTLGQMDAHGVSTGLVGVRSEDGKRAVTEFPDRFAGCLSVDPNKGMDAIREIVSAHAEFGIKAVDVFPAGTHPQVAINDKKMYPVYAKCVELGLPVFVCAGIPGPRVPFEPQKVEYIDEVMFDFPELVMVTRHGCEPWVDLAVKLMLKWPNLYYSTSAFAPKYYPREIIDYANSRGAEKVIYAGYYPMGLSLERIMKELPNVPLKDDVWPKFLHDNAKRVLKLT</sequence>
<proteinExistence type="predicted"/>
<protein>
    <submittedName>
        <fullName evidence="3">Amidohydrolase family protein</fullName>
    </submittedName>
</protein>
<feature type="domain" description="Amidohydrolase-related" evidence="2">
    <location>
        <begin position="92"/>
        <end position="288"/>
    </location>
</feature>
<evidence type="ECO:0000259" key="2">
    <source>
        <dbReference type="Pfam" id="PF04909"/>
    </source>
</evidence>
<dbReference type="Gene3D" id="3.20.20.140">
    <property type="entry name" value="Metal-dependent hydrolases"/>
    <property type="match status" value="1"/>
</dbReference>
<dbReference type="RefSeq" id="WP_344452713.1">
    <property type="nucleotide sequence ID" value="NZ_BAAATZ010000019.1"/>
</dbReference>
<dbReference type="InterPro" id="IPR032465">
    <property type="entry name" value="ACMSD"/>
</dbReference>
<dbReference type="InterPro" id="IPR032466">
    <property type="entry name" value="Metal_Hydrolase"/>
</dbReference>
<dbReference type="Proteomes" id="UP001501842">
    <property type="component" value="Unassembled WGS sequence"/>
</dbReference>
<evidence type="ECO:0000256" key="1">
    <source>
        <dbReference type="ARBA" id="ARBA00023239"/>
    </source>
</evidence>
<dbReference type="InterPro" id="IPR006680">
    <property type="entry name" value="Amidohydro-rel"/>
</dbReference>
<name>A0ABN3UFB7_9ACTN</name>
<keyword evidence="1" id="KW-0456">Lyase</keyword>
<keyword evidence="4" id="KW-1185">Reference proteome</keyword>
<dbReference type="PANTHER" id="PTHR21240">
    <property type="entry name" value="2-AMINO-3-CARBOXYLMUCONATE-6-SEMIALDEHYDE DECARBOXYLASE"/>
    <property type="match status" value="1"/>
</dbReference>
<dbReference type="Pfam" id="PF04909">
    <property type="entry name" value="Amidohydro_2"/>
    <property type="match status" value="1"/>
</dbReference>
<evidence type="ECO:0000313" key="3">
    <source>
        <dbReference type="EMBL" id="GAA2731144.1"/>
    </source>
</evidence>
<dbReference type="SUPFAM" id="SSF51556">
    <property type="entry name" value="Metallo-dependent hydrolases"/>
    <property type="match status" value="1"/>
</dbReference>
<reference evidence="3 4" key="1">
    <citation type="journal article" date="2019" name="Int. J. Syst. Evol. Microbiol.">
        <title>The Global Catalogue of Microorganisms (GCM) 10K type strain sequencing project: providing services to taxonomists for standard genome sequencing and annotation.</title>
        <authorList>
            <consortium name="The Broad Institute Genomics Platform"/>
            <consortium name="The Broad Institute Genome Sequencing Center for Infectious Disease"/>
            <person name="Wu L."/>
            <person name="Ma J."/>
        </authorList>
    </citation>
    <scope>NUCLEOTIDE SEQUENCE [LARGE SCALE GENOMIC DNA]</scope>
    <source>
        <strain evidence="3 4">JCM 8201</strain>
    </source>
</reference>
<dbReference type="EMBL" id="BAAATZ010000019">
    <property type="protein sequence ID" value="GAA2731144.1"/>
    <property type="molecule type" value="Genomic_DNA"/>
</dbReference>
<organism evidence="3 4">
    <name type="scientific">Actinocorallia aurantiaca</name>
    <dbReference type="NCBI Taxonomy" id="46204"/>
    <lineage>
        <taxon>Bacteria</taxon>
        <taxon>Bacillati</taxon>
        <taxon>Actinomycetota</taxon>
        <taxon>Actinomycetes</taxon>
        <taxon>Streptosporangiales</taxon>
        <taxon>Thermomonosporaceae</taxon>
        <taxon>Actinocorallia</taxon>
    </lineage>
</organism>
<evidence type="ECO:0000313" key="4">
    <source>
        <dbReference type="Proteomes" id="UP001501842"/>
    </source>
</evidence>
<gene>
    <name evidence="3" type="ORF">GCM10010439_45950</name>
</gene>
<comment type="caution">
    <text evidence="3">The sequence shown here is derived from an EMBL/GenBank/DDBJ whole genome shotgun (WGS) entry which is preliminary data.</text>
</comment>
<dbReference type="PANTHER" id="PTHR21240:SF19">
    <property type="entry name" value="CATALYTIC_ HYDROLASE"/>
    <property type="match status" value="1"/>
</dbReference>
<accession>A0ABN3UFB7</accession>